<protein>
    <recommendedName>
        <fullName evidence="1">Gcp-like domain-containing protein</fullName>
    </recommendedName>
</protein>
<feature type="domain" description="Gcp-like" evidence="1">
    <location>
        <begin position="2"/>
        <end position="54"/>
    </location>
</feature>
<dbReference type="InterPro" id="IPR043129">
    <property type="entry name" value="ATPase_NBD"/>
</dbReference>
<name>A0A835MC65_9MAGN</name>
<dbReference type="PANTHER" id="PTHR11735">
    <property type="entry name" value="TRNA N6-ADENOSINE THREONYLCARBAMOYLTRANSFERASE"/>
    <property type="match status" value="1"/>
</dbReference>
<gene>
    <name evidence="2" type="ORF">IFM89_001109</name>
</gene>
<dbReference type="OrthoDB" id="10254073at2759"/>
<reference evidence="2 3" key="1">
    <citation type="submission" date="2020-10" db="EMBL/GenBank/DDBJ databases">
        <title>The Coptis chinensis genome and diversification of protoberbering-type alkaloids.</title>
        <authorList>
            <person name="Wang B."/>
            <person name="Shu S."/>
            <person name="Song C."/>
            <person name="Liu Y."/>
        </authorList>
    </citation>
    <scope>NUCLEOTIDE SEQUENCE [LARGE SCALE GENOMIC DNA]</scope>
    <source>
        <strain evidence="2">HL-2020</strain>
        <tissue evidence="2">Leaf</tissue>
    </source>
</reference>
<dbReference type="InterPro" id="IPR000905">
    <property type="entry name" value="Gcp-like_dom"/>
</dbReference>
<evidence type="ECO:0000259" key="1">
    <source>
        <dbReference type="Pfam" id="PF00814"/>
    </source>
</evidence>
<dbReference type="GO" id="GO:0005737">
    <property type="term" value="C:cytoplasm"/>
    <property type="evidence" value="ECO:0007669"/>
    <property type="project" value="TreeGrafter"/>
</dbReference>
<dbReference type="SUPFAM" id="SSF53067">
    <property type="entry name" value="Actin-like ATPase domain"/>
    <property type="match status" value="1"/>
</dbReference>
<dbReference type="Gene3D" id="3.30.420.40">
    <property type="match status" value="1"/>
</dbReference>
<evidence type="ECO:0000313" key="3">
    <source>
        <dbReference type="Proteomes" id="UP000631114"/>
    </source>
</evidence>
<dbReference type="Proteomes" id="UP000631114">
    <property type="component" value="Unassembled WGS sequence"/>
</dbReference>
<dbReference type="AlphaFoldDB" id="A0A835MC65"/>
<sequence>MGPSMGAPLQVFAIVVRILSQLWKKPIVGVNHYVAHIEMERIVTGVDDPIVFIVCACVPHSPPSPNCKTIIVRKANSGGKDAKQVAIYALYFNTWNRTDDATKGSCICS</sequence>
<evidence type="ECO:0000313" key="2">
    <source>
        <dbReference type="EMBL" id="KAF9618386.1"/>
    </source>
</evidence>
<proteinExistence type="predicted"/>
<organism evidence="2 3">
    <name type="scientific">Coptis chinensis</name>
    <dbReference type="NCBI Taxonomy" id="261450"/>
    <lineage>
        <taxon>Eukaryota</taxon>
        <taxon>Viridiplantae</taxon>
        <taxon>Streptophyta</taxon>
        <taxon>Embryophyta</taxon>
        <taxon>Tracheophyta</taxon>
        <taxon>Spermatophyta</taxon>
        <taxon>Magnoliopsida</taxon>
        <taxon>Ranunculales</taxon>
        <taxon>Ranunculaceae</taxon>
        <taxon>Coptidoideae</taxon>
        <taxon>Coptis</taxon>
    </lineage>
</organism>
<dbReference type="EMBL" id="JADFTS010000002">
    <property type="protein sequence ID" value="KAF9618386.1"/>
    <property type="molecule type" value="Genomic_DNA"/>
</dbReference>
<dbReference type="Pfam" id="PF00814">
    <property type="entry name" value="TsaD"/>
    <property type="match status" value="1"/>
</dbReference>
<comment type="caution">
    <text evidence="2">The sequence shown here is derived from an EMBL/GenBank/DDBJ whole genome shotgun (WGS) entry which is preliminary data.</text>
</comment>
<dbReference type="GO" id="GO:0000408">
    <property type="term" value="C:EKC/KEOPS complex"/>
    <property type="evidence" value="ECO:0007669"/>
    <property type="project" value="TreeGrafter"/>
</dbReference>
<dbReference type="PANTHER" id="PTHR11735:SF14">
    <property type="entry name" value="TRNA N6-ADENOSINE THREONYLCARBAMOYLTRANSFERASE"/>
    <property type="match status" value="1"/>
</dbReference>
<keyword evidence="3" id="KW-1185">Reference proteome</keyword>
<accession>A0A835MC65</accession>